<dbReference type="GeneTree" id="ENSGT00390000004766"/>
<dbReference type="Gene3D" id="3.10.20.620">
    <property type="match status" value="1"/>
</dbReference>
<comment type="subunit">
    <text evidence="11">Forms a conjugate with ATG12. Part of the minor complex composed of 4 sets of ATG12-ATG5 and ATG16L1 (400 kDa); this complex interacts with ATG3 leading to disruption of ATG7 interaction and promotion of ATG8-like proteins lipidation. Forms an 800-kDa complex composed of ATG12-ATG5 and ATG16L2. The ATG12-ATG5 conjugate interacts with RAB33A; this interaction is bridged by ATG16L1 and promotes ATG12-ATG5-ATG16L1 complex recruitment to phagophores. Interacts with TECPR1; the interaction is direct and does not take place when ATG16L1 is associated with the ATG5-ATG12 conjugate. Interacts with DHX58/RIG-1, IFIH1/MDA5 and MAVS/IPS-1 in monomeric form as well as in ATG12-ATG5 conjugate form. The interaction with MAVS is further enhanced upon vesicular stomatitis virus (VSV) infection. Interacts with ATG3. Interacts with ATG7 and ATG10. Interacts with FADD. Interacts with Bassoon/BSN; this interaction is important for the regulation of presynaptic autophagy. Interacts with ATG16L2.</text>
</comment>
<keyword evidence="6 12" id="KW-1017">Isopeptide bond</keyword>
<evidence type="ECO:0000256" key="6">
    <source>
        <dbReference type="ARBA" id="ARBA00022499"/>
    </source>
</evidence>
<sequence length="259" mass="30024">MADDKDVLRDVWFGRIPTCFTLNQDEVTEREAEPYYWNNASFLALGATAISEDELMAIQQDIPHYPIGVLFDLHASNNVLPWSITVHFKNFPDHDLLHCPSNSVIEAHFMSSIKEADALKHKSQVVNDMQKKDHKQLWMGLQNDKFDQFWAMNRKLMEYPTEDGGFRYIPFRIYQTMSDRPFIQKLFRPVSPEGSAHSLGDLLKEMYPDAITNDGEQKRYQVVIHGIEPLLETPLQWLSEHLSHPDNFLHICVIPVPTD</sequence>
<dbReference type="GO" id="GO:0034727">
    <property type="term" value="P:piecemeal microautophagy of the nucleus"/>
    <property type="evidence" value="ECO:0007669"/>
    <property type="project" value="TreeGrafter"/>
</dbReference>
<evidence type="ECO:0000256" key="4">
    <source>
        <dbReference type="ARBA" id="ARBA00015616"/>
    </source>
</evidence>
<dbReference type="InterPro" id="IPR048940">
    <property type="entry name" value="ATG5_HBR"/>
</dbReference>
<proteinExistence type="inferred from homology"/>
<reference evidence="16 17" key="1">
    <citation type="submission" date="2022-01" db="EMBL/GenBank/DDBJ databases">
        <title>A chromosome-scale genome assembly of the false clownfish, Amphiprion ocellaris.</title>
        <authorList>
            <person name="Ryu T."/>
        </authorList>
    </citation>
    <scope>NUCLEOTIDE SEQUENCE [LARGE SCALE GENOMIC DNA]</scope>
</reference>
<keyword evidence="7 12" id="KW-0832">Ubl conjugation</keyword>
<evidence type="ECO:0000256" key="7">
    <source>
        <dbReference type="ARBA" id="ARBA00022843"/>
    </source>
</evidence>
<dbReference type="PANTHER" id="PTHR13040:SF2">
    <property type="entry name" value="AUTOPHAGY PROTEIN 5"/>
    <property type="match status" value="1"/>
</dbReference>
<keyword evidence="9 12" id="KW-0472">Membrane</keyword>
<dbReference type="FunFam" id="1.10.246.190:FF:000001">
    <property type="entry name" value="Autophagy related 5"/>
    <property type="match status" value="1"/>
</dbReference>
<organism evidence="16 17">
    <name type="scientific">Amphiprion ocellaris</name>
    <name type="common">Clown anemonefish</name>
    <dbReference type="NCBI Taxonomy" id="80972"/>
    <lineage>
        <taxon>Eukaryota</taxon>
        <taxon>Metazoa</taxon>
        <taxon>Chordata</taxon>
        <taxon>Craniata</taxon>
        <taxon>Vertebrata</taxon>
        <taxon>Euteleostomi</taxon>
        <taxon>Actinopterygii</taxon>
        <taxon>Neopterygii</taxon>
        <taxon>Teleostei</taxon>
        <taxon>Neoteleostei</taxon>
        <taxon>Acanthomorphata</taxon>
        <taxon>Ovalentaria</taxon>
        <taxon>Pomacentridae</taxon>
        <taxon>Amphiprion</taxon>
    </lineage>
</organism>
<reference evidence="16" key="2">
    <citation type="submission" date="2025-08" db="UniProtKB">
        <authorList>
            <consortium name="Ensembl"/>
        </authorList>
    </citation>
    <scope>IDENTIFICATION</scope>
</reference>
<dbReference type="InterPro" id="IPR042526">
    <property type="entry name" value="Atg5_HR"/>
</dbReference>
<evidence type="ECO:0000259" key="14">
    <source>
        <dbReference type="Pfam" id="PF20637"/>
    </source>
</evidence>
<keyword evidence="5" id="KW-0963">Cytoplasm</keyword>
<dbReference type="Pfam" id="PF04106">
    <property type="entry name" value="ATG5_UblB"/>
    <property type="match status" value="1"/>
</dbReference>
<comment type="function">
    <text evidence="10">May play an important role in the apoptotic process, possibly within the modified cytoskeleton. Its expression is a relatively late event in the apoptotic process, occurring downstream of caspase activity. Plays a crucial role in IFN-gamma-induced autophagic cell death by interacting with FADD.</text>
</comment>
<evidence type="ECO:0000256" key="11">
    <source>
        <dbReference type="ARBA" id="ARBA00093583"/>
    </source>
</evidence>
<dbReference type="Pfam" id="PF20637">
    <property type="entry name" value="ATG5_HBR"/>
    <property type="match status" value="1"/>
</dbReference>
<dbReference type="Gene3D" id="1.10.246.190">
    <property type="entry name" value="Autophagy protein Apg5, helix rich domain"/>
    <property type="match status" value="1"/>
</dbReference>
<evidence type="ECO:0000256" key="8">
    <source>
        <dbReference type="ARBA" id="ARBA00023006"/>
    </source>
</evidence>
<evidence type="ECO:0000256" key="5">
    <source>
        <dbReference type="ARBA" id="ARBA00022490"/>
    </source>
</evidence>
<keyword evidence="17" id="KW-1185">Reference proteome</keyword>
<evidence type="ECO:0000256" key="3">
    <source>
        <dbReference type="ARBA" id="ARBA00006910"/>
    </source>
</evidence>
<dbReference type="GO" id="GO:0044233">
    <property type="term" value="C:mitochondria-associated endoplasmic reticulum membrane contact site"/>
    <property type="evidence" value="ECO:0007669"/>
    <property type="project" value="TreeGrafter"/>
</dbReference>
<dbReference type="FunFam" id="3.10.20.90:FF:000100">
    <property type="entry name" value="Autophagy related 5"/>
    <property type="match status" value="1"/>
</dbReference>
<dbReference type="GO" id="GO:0034274">
    <property type="term" value="C:Atg12-Atg5-Atg16 complex"/>
    <property type="evidence" value="ECO:0007669"/>
    <property type="project" value="TreeGrafter"/>
</dbReference>
<accession>A0AAQ5YSK5</accession>
<evidence type="ECO:0000313" key="17">
    <source>
        <dbReference type="Proteomes" id="UP001501940"/>
    </source>
</evidence>
<dbReference type="InterPro" id="IPR042527">
    <property type="entry name" value="Atg5_UblA_dom_sf"/>
</dbReference>
<comment type="subunit">
    <text evidence="12">Conjugated with ATG12.</text>
</comment>
<dbReference type="PANTHER" id="PTHR13040">
    <property type="entry name" value="AUTOPHAGY PROTEIN 5"/>
    <property type="match status" value="1"/>
</dbReference>
<dbReference type="GO" id="GO:0061908">
    <property type="term" value="C:phagophore"/>
    <property type="evidence" value="ECO:0007669"/>
    <property type="project" value="TreeGrafter"/>
</dbReference>
<keyword evidence="8 12" id="KW-0072">Autophagy</keyword>
<protein>
    <recommendedName>
        <fullName evidence="4 12">Autophagy protein 5</fullName>
    </recommendedName>
</protein>
<reference evidence="16" key="3">
    <citation type="submission" date="2025-09" db="UniProtKB">
        <authorList>
            <consortium name="Ensembl"/>
        </authorList>
    </citation>
    <scope>IDENTIFICATION</scope>
</reference>
<evidence type="ECO:0000256" key="2">
    <source>
        <dbReference type="ARBA" id="ARBA00004623"/>
    </source>
</evidence>
<evidence type="ECO:0000259" key="15">
    <source>
        <dbReference type="Pfam" id="PF20638"/>
    </source>
</evidence>
<evidence type="ECO:0000313" key="16">
    <source>
        <dbReference type="Ensembl" id="ENSAOCP00000054530.1"/>
    </source>
</evidence>
<evidence type="ECO:0000256" key="12">
    <source>
        <dbReference type="RuleBase" id="RU361202"/>
    </source>
</evidence>
<dbReference type="GO" id="GO:0005776">
    <property type="term" value="C:autophagosome"/>
    <property type="evidence" value="ECO:0007669"/>
    <property type="project" value="TreeGrafter"/>
</dbReference>
<dbReference type="GO" id="GO:0019776">
    <property type="term" value="F:Atg8-family ligase activity"/>
    <property type="evidence" value="ECO:0007669"/>
    <property type="project" value="TreeGrafter"/>
</dbReference>
<dbReference type="Ensembl" id="ENSAOCT00000041776.1">
    <property type="protein sequence ID" value="ENSAOCP00000054530.1"/>
    <property type="gene ID" value="ENSAOCG00000006597.2"/>
</dbReference>
<dbReference type="Gene3D" id="3.10.20.90">
    <property type="entry name" value="Phosphatidylinositol 3-kinase Catalytic Subunit, Chain A, domain 1"/>
    <property type="match status" value="1"/>
</dbReference>
<comment type="similarity">
    <text evidence="3 12">Belongs to the ATG5 family.</text>
</comment>
<dbReference type="InterPro" id="IPR048939">
    <property type="entry name" value="ATG5_UblA"/>
</dbReference>
<dbReference type="InterPro" id="IPR048318">
    <property type="entry name" value="ATG5_UblB"/>
</dbReference>
<dbReference type="AlphaFoldDB" id="A0AAQ5YSK5"/>
<evidence type="ECO:0000259" key="13">
    <source>
        <dbReference type="Pfam" id="PF04106"/>
    </source>
</evidence>
<dbReference type="GO" id="GO:0000422">
    <property type="term" value="P:autophagy of mitochondrion"/>
    <property type="evidence" value="ECO:0007669"/>
    <property type="project" value="TreeGrafter"/>
</dbReference>
<dbReference type="GO" id="GO:0006995">
    <property type="term" value="P:cellular response to nitrogen starvation"/>
    <property type="evidence" value="ECO:0007669"/>
    <property type="project" value="TreeGrafter"/>
</dbReference>
<feature type="domain" description="Autophagy protein ATG5 UblB" evidence="13">
    <location>
        <begin position="168"/>
        <end position="253"/>
    </location>
</feature>
<dbReference type="Pfam" id="PF20638">
    <property type="entry name" value="ATG5_UblA"/>
    <property type="match status" value="1"/>
</dbReference>
<dbReference type="GO" id="GO:0007033">
    <property type="term" value="P:vacuole organization"/>
    <property type="evidence" value="ECO:0007669"/>
    <property type="project" value="UniProtKB-ARBA"/>
</dbReference>
<feature type="domain" description="Autophagy protein ATG5 alpha-helical bundle region" evidence="14">
    <location>
        <begin position="104"/>
        <end position="158"/>
    </location>
</feature>
<dbReference type="Proteomes" id="UP001501940">
    <property type="component" value="Chromosome 9"/>
</dbReference>
<evidence type="ECO:0000256" key="10">
    <source>
        <dbReference type="ARBA" id="ARBA00025421"/>
    </source>
</evidence>
<name>A0AAQ5YSK5_AMPOC</name>
<feature type="domain" description="Autophagy protein ATG5 UblA" evidence="15">
    <location>
        <begin position="64"/>
        <end position="88"/>
    </location>
</feature>
<comment type="subcellular location">
    <subcellularLocation>
        <location evidence="1">Cytoplasm</location>
    </subcellularLocation>
    <subcellularLocation>
        <location evidence="2 12">Preautophagosomal structure membrane</location>
        <topology evidence="2 12">Peripheral membrane protein</topology>
    </subcellularLocation>
</comment>
<dbReference type="GO" id="GO:0034045">
    <property type="term" value="C:phagophore assembly site membrane"/>
    <property type="evidence" value="ECO:0007669"/>
    <property type="project" value="UniProtKB-SubCell"/>
</dbReference>
<dbReference type="InterPro" id="IPR007239">
    <property type="entry name" value="Atg5"/>
</dbReference>
<evidence type="ECO:0000256" key="9">
    <source>
        <dbReference type="ARBA" id="ARBA00023136"/>
    </source>
</evidence>
<comment type="function">
    <text evidence="12">Involved in autophagic vesicle formation.</text>
</comment>
<evidence type="ECO:0000256" key="1">
    <source>
        <dbReference type="ARBA" id="ARBA00004496"/>
    </source>
</evidence>
<gene>
    <name evidence="16" type="primary">ATG5</name>
</gene>